<feature type="region of interest" description="Disordered" evidence="1">
    <location>
        <begin position="1"/>
        <end position="53"/>
    </location>
</feature>
<feature type="non-terminal residue" evidence="2">
    <location>
        <position position="53"/>
    </location>
</feature>
<protein>
    <submittedName>
        <fullName evidence="2">Uncharacterized protein</fullName>
    </submittedName>
</protein>
<dbReference type="AlphaFoldDB" id="A0A6J4SYM7"/>
<name>A0A6J4SYM7_9ACTN</name>
<proteinExistence type="predicted"/>
<evidence type="ECO:0000256" key="1">
    <source>
        <dbReference type="SAM" id="MobiDB-lite"/>
    </source>
</evidence>
<evidence type="ECO:0000313" key="2">
    <source>
        <dbReference type="EMBL" id="CAA9508596.1"/>
    </source>
</evidence>
<dbReference type="EMBL" id="CADCVM010000319">
    <property type="protein sequence ID" value="CAA9508596.1"/>
    <property type="molecule type" value="Genomic_DNA"/>
</dbReference>
<feature type="non-terminal residue" evidence="2">
    <location>
        <position position="1"/>
    </location>
</feature>
<organism evidence="2">
    <name type="scientific">uncultured Rubrobacteraceae bacterium</name>
    <dbReference type="NCBI Taxonomy" id="349277"/>
    <lineage>
        <taxon>Bacteria</taxon>
        <taxon>Bacillati</taxon>
        <taxon>Actinomycetota</taxon>
        <taxon>Rubrobacteria</taxon>
        <taxon>Rubrobacterales</taxon>
        <taxon>Rubrobacteraceae</taxon>
        <taxon>environmental samples</taxon>
    </lineage>
</organism>
<gene>
    <name evidence="2" type="ORF">AVDCRST_MAG05-2883</name>
</gene>
<reference evidence="2" key="1">
    <citation type="submission" date="2020-02" db="EMBL/GenBank/DDBJ databases">
        <authorList>
            <person name="Meier V. D."/>
        </authorList>
    </citation>
    <scope>NUCLEOTIDE SEQUENCE</scope>
    <source>
        <strain evidence="2">AVDCRST_MAG05</strain>
    </source>
</reference>
<accession>A0A6J4SYM7</accession>
<sequence length="53" mass="5693">WRWSARRSPTCRGSSATAGPRPKAPSGTRASRSPRKRGRAPSSKKAASCNRTP</sequence>